<dbReference type="Gene3D" id="3.40.50.2020">
    <property type="match status" value="1"/>
</dbReference>
<dbReference type="CDD" id="cd06223">
    <property type="entry name" value="PRTases_typeI"/>
    <property type="match status" value="1"/>
</dbReference>
<dbReference type="InterPro" id="IPR044005">
    <property type="entry name" value="DZR_2"/>
</dbReference>
<dbReference type="Pfam" id="PF18912">
    <property type="entry name" value="DZR_2"/>
    <property type="match status" value="1"/>
</dbReference>
<dbReference type="Pfam" id="PF00156">
    <property type="entry name" value="Pribosyltran"/>
    <property type="match status" value="1"/>
</dbReference>
<dbReference type="Proteomes" id="UP001075387">
    <property type="component" value="Unassembled WGS sequence"/>
</dbReference>
<dbReference type="InterPro" id="IPR051910">
    <property type="entry name" value="ComF/GntX_DNA_util-trans"/>
</dbReference>
<protein>
    <submittedName>
        <fullName evidence="4">Double zinc ribbon domain-containing protein</fullName>
    </submittedName>
</protein>
<sequence>MRNETGGGYKKLICLLCDSQFSQAVSWCSLFLLQPDDRVCQSCRNKLQIIKGAICPLCGRPQTVHEVCADCEAWKSRIDDGLRLSQNRSVYLYNDMMKETLARMKFRGDAKIISAFKNDFSSEFSAVYPDKRLVLVPIPLSEERKAERGFNQSQMLAECLKRPILNPLIRLNNEKQSKKKKTERLLSEHVFETKNSSVEGMDIVLIDDLYTTGATLHYAARCLLEQGKAGSVSSFTLVRS</sequence>
<feature type="domain" description="Double zinc ribbon" evidence="3">
    <location>
        <begin position="14"/>
        <end position="71"/>
    </location>
</feature>
<comment type="similarity">
    <text evidence="1">Belongs to the ComF/GntX family.</text>
</comment>
<organism evidence="4 5">
    <name type="scientific">Bacillus mojavensis</name>
    <dbReference type="NCBI Taxonomy" id="72360"/>
    <lineage>
        <taxon>Bacteria</taxon>
        <taxon>Bacillati</taxon>
        <taxon>Bacillota</taxon>
        <taxon>Bacilli</taxon>
        <taxon>Bacillales</taxon>
        <taxon>Bacillaceae</taxon>
        <taxon>Bacillus</taxon>
    </lineage>
</organism>
<dbReference type="EMBL" id="JALAQA010000008">
    <property type="protein sequence ID" value="MCY8511043.1"/>
    <property type="molecule type" value="Genomic_DNA"/>
</dbReference>
<evidence type="ECO:0000313" key="5">
    <source>
        <dbReference type="Proteomes" id="UP001075387"/>
    </source>
</evidence>
<reference evidence="4" key="1">
    <citation type="submission" date="2022-02" db="EMBL/GenBank/DDBJ databases">
        <title>Crop Bioprotection Bacillus Genome Sequencing.</title>
        <authorList>
            <person name="Dunlap C."/>
        </authorList>
    </citation>
    <scope>NUCLEOTIDE SEQUENCE</scope>
    <source>
        <strain evidence="4">CK3O2B-54A</strain>
    </source>
</reference>
<evidence type="ECO:0000256" key="1">
    <source>
        <dbReference type="ARBA" id="ARBA00008007"/>
    </source>
</evidence>
<evidence type="ECO:0000259" key="3">
    <source>
        <dbReference type="Pfam" id="PF18912"/>
    </source>
</evidence>
<name>A0AAP3G117_BACMO</name>
<comment type="caution">
    <text evidence="4">The sequence shown here is derived from an EMBL/GenBank/DDBJ whole genome shotgun (WGS) entry which is preliminary data.</text>
</comment>
<dbReference type="InterPro" id="IPR000836">
    <property type="entry name" value="PRTase_dom"/>
</dbReference>
<evidence type="ECO:0000259" key="2">
    <source>
        <dbReference type="Pfam" id="PF00156"/>
    </source>
</evidence>
<evidence type="ECO:0000313" key="4">
    <source>
        <dbReference type="EMBL" id="MCY8511043.1"/>
    </source>
</evidence>
<dbReference type="RefSeq" id="WP_268447050.1">
    <property type="nucleotide sequence ID" value="NZ_JALAQA010000008.1"/>
</dbReference>
<dbReference type="SUPFAM" id="SSF53271">
    <property type="entry name" value="PRTase-like"/>
    <property type="match status" value="1"/>
</dbReference>
<dbReference type="PANTHER" id="PTHR47505:SF1">
    <property type="entry name" value="DNA UTILIZATION PROTEIN YHGH"/>
    <property type="match status" value="1"/>
</dbReference>
<accession>A0AAP3G117</accession>
<dbReference type="PANTHER" id="PTHR47505">
    <property type="entry name" value="DNA UTILIZATION PROTEIN YHGH"/>
    <property type="match status" value="1"/>
</dbReference>
<dbReference type="AlphaFoldDB" id="A0AAP3G117"/>
<gene>
    <name evidence="4" type="ORF">MOD07_16010</name>
</gene>
<dbReference type="InterPro" id="IPR029057">
    <property type="entry name" value="PRTase-like"/>
</dbReference>
<feature type="domain" description="Phosphoribosyltransferase" evidence="2">
    <location>
        <begin position="184"/>
        <end position="238"/>
    </location>
</feature>
<proteinExistence type="inferred from homology"/>